<comment type="catalytic activity">
    <reaction evidence="11">
        <text>6-carboxyhexanoyl-[ACP] + L-alanine + H(+) = (8S)-8-amino-7-oxononanoate + holo-[ACP] + CO2</text>
        <dbReference type="Rhea" id="RHEA:42288"/>
        <dbReference type="Rhea" id="RHEA-COMP:9685"/>
        <dbReference type="Rhea" id="RHEA-COMP:9955"/>
        <dbReference type="ChEBI" id="CHEBI:15378"/>
        <dbReference type="ChEBI" id="CHEBI:16526"/>
        <dbReference type="ChEBI" id="CHEBI:57972"/>
        <dbReference type="ChEBI" id="CHEBI:64479"/>
        <dbReference type="ChEBI" id="CHEBI:78846"/>
        <dbReference type="ChEBI" id="CHEBI:149468"/>
        <dbReference type="EC" id="2.3.1.47"/>
    </reaction>
</comment>
<dbReference type="EC" id="2.3.1.47" evidence="5"/>
<comment type="subunit">
    <text evidence="4">Homodimer.</text>
</comment>
<dbReference type="Pfam" id="PF00155">
    <property type="entry name" value="Aminotran_1_2"/>
    <property type="match status" value="1"/>
</dbReference>
<dbReference type="RefSeq" id="WP_085107934.1">
    <property type="nucleotide sequence ID" value="NZ_FXAC01000016.1"/>
</dbReference>
<dbReference type="InterPro" id="IPR015424">
    <property type="entry name" value="PyrdxlP-dep_Trfase"/>
</dbReference>
<dbReference type="InterPro" id="IPR001917">
    <property type="entry name" value="Aminotrans_II_pyridoxalP_BS"/>
</dbReference>
<dbReference type="PANTHER" id="PTHR13693:SF100">
    <property type="entry name" value="8-AMINO-7-OXONONANOATE SYNTHASE"/>
    <property type="match status" value="1"/>
</dbReference>
<evidence type="ECO:0000256" key="2">
    <source>
        <dbReference type="ARBA" id="ARBA00004746"/>
    </source>
</evidence>
<dbReference type="InterPro" id="IPR050087">
    <property type="entry name" value="AON_synthase_class-II"/>
</dbReference>
<dbReference type="PANTHER" id="PTHR13693">
    <property type="entry name" value="CLASS II AMINOTRANSFERASE/8-AMINO-7-OXONONANOATE SYNTHASE"/>
    <property type="match status" value="1"/>
</dbReference>
<accession>A0A1X7DW03</accession>
<evidence type="ECO:0000256" key="4">
    <source>
        <dbReference type="ARBA" id="ARBA00011738"/>
    </source>
</evidence>
<evidence type="ECO:0000256" key="12">
    <source>
        <dbReference type="RuleBase" id="RU003693"/>
    </source>
</evidence>
<keyword evidence="16" id="KW-1185">Reference proteome</keyword>
<dbReference type="PROSITE" id="PS00599">
    <property type="entry name" value="AA_TRANSFER_CLASS_2"/>
    <property type="match status" value="1"/>
</dbReference>
<reference evidence="16" key="1">
    <citation type="submission" date="2017-04" db="EMBL/GenBank/DDBJ databases">
        <authorList>
            <person name="Varghese N."/>
            <person name="Submissions S."/>
        </authorList>
    </citation>
    <scope>NUCLEOTIDE SEQUENCE [LARGE SCALE GENOMIC DNA]</scope>
    <source>
        <strain evidence="16">NIO-1021</strain>
    </source>
</reference>
<proteinExistence type="inferred from homology"/>
<evidence type="ECO:0000256" key="6">
    <source>
        <dbReference type="ARBA" id="ARBA00022679"/>
    </source>
</evidence>
<dbReference type="InterPro" id="IPR004839">
    <property type="entry name" value="Aminotransferase_I/II_large"/>
</dbReference>
<dbReference type="EMBL" id="FXAC01000016">
    <property type="protein sequence ID" value="SMF22712.1"/>
    <property type="molecule type" value="Genomic_DNA"/>
</dbReference>
<evidence type="ECO:0000256" key="1">
    <source>
        <dbReference type="ARBA" id="ARBA00001933"/>
    </source>
</evidence>
<comment type="similarity">
    <text evidence="3">Belongs to the class-II pyridoxal-phosphate-dependent aminotransferase family. BioF subfamily.</text>
</comment>
<evidence type="ECO:0000256" key="7">
    <source>
        <dbReference type="ARBA" id="ARBA00022756"/>
    </source>
</evidence>
<organism evidence="15 16">
    <name type="scientific">Kocuria marina subsp. indica</name>
    <dbReference type="NCBI Taxonomy" id="1049583"/>
    <lineage>
        <taxon>Bacteria</taxon>
        <taxon>Bacillati</taxon>
        <taxon>Actinomycetota</taxon>
        <taxon>Actinomycetes</taxon>
        <taxon>Micrococcales</taxon>
        <taxon>Micrococcaceae</taxon>
        <taxon>Kocuria</taxon>
    </lineage>
</organism>
<name>A0A1X7DW03_9MICC</name>
<evidence type="ECO:0000256" key="9">
    <source>
        <dbReference type="ARBA" id="ARBA00032610"/>
    </source>
</evidence>
<evidence type="ECO:0000256" key="5">
    <source>
        <dbReference type="ARBA" id="ARBA00013187"/>
    </source>
</evidence>
<evidence type="ECO:0000256" key="13">
    <source>
        <dbReference type="SAM" id="MobiDB-lite"/>
    </source>
</evidence>
<dbReference type="Proteomes" id="UP000192929">
    <property type="component" value="Unassembled WGS sequence"/>
</dbReference>
<dbReference type="Gene3D" id="3.90.1150.10">
    <property type="entry name" value="Aspartate Aminotransferase, domain 1"/>
    <property type="match status" value="1"/>
</dbReference>
<dbReference type="AlphaFoldDB" id="A0A1X7DW03"/>
<dbReference type="GO" id="GO:0009102">
    <property type="term" value="P:biotin biosynthetic process"/>
    <property type="evidence" value="ECO:0007669"/>
    <property type="project" value="UniProtKB-KW"/>
</dbReference>
<evidence type="ECO:0000259" key="14">
    <source>
        <dbReference type="Pfam" id="PF00155"/>
    </source>
</evidence>
<evidence type="ECO:0000256" key="11">
    <source>
        <dbReference type="ARBA" id="ARBA00047715"/>
    </source>
</evidence>
<protein>
    <recommendedName>
        <fullName evidence="5">8-amino-7-oxononanoate synthase</fullName>
        <ecNumber evidence="5">2.3.1.47</ecNumber>
    </recommendedName>
    <alternativeName>
        <fullName evidence="9">7-keto-8-amino-pelargonic acid synthase</fullName>
    </alternativeName>
    <alternativeName>
        <fullName evidence="10">8-amino-7-ketopelargonate synthase</fullName>
    </alternativeName>
</protein>
<evidence type="ECO:0000256" key="3">
    <source>
        <dbReference type="ARBA" id="ARBA00010008"/>
    </source>
</evidence>
<dbReference type="SUPFAM" id="SSF53383">
    <property type="entry name" value="PLP-dependent transferases"/>
    <property type="match status" value="1"/>
</dbReference>
<dbReference type="Gene3D" id="3.40.640.10">
    <property type="entry name" value="Type I PLP-dependent aspartate aminotransferase-like (Major domain)"/>
    <property type="match status" value="1"/>
</dbReference>
<feature type="domain" description="Aminotransferase class I/classII large" evidence="14">
    <location>
        <begin position="44"/>
        <end position="378"/>
    </location>
</feature>
<feature type="region of interest" description="Disordered" evidence="13">
    <location>
        <begin position="404"/>
        <end position="424"/>
    </location>
</feature>
<sequence>MNAHTEAAAAGTAAGPLDDWLHDRARERDELGLRRELRPMRGPCVDLASNDYLGLSRDPRVTAAAHRALDEYGTGSRASRLVTGTLPVHEELERALCELTGQPAALVFSSGYAANTGVLTALGDLDTLIVSDAHAHASLVDGSRLSRSPVRIARHSDVAHVEQLLAERSQSRAIVVVESLYSVWGDHAPLEALARVCRAHDALLLVDEAHGIGVAGRGRGLVHELGLAGAPHVVLTVTLSKALGAQGGAVLGSELLRDQLLNRARPFVYDTALAPASAAAAAEAARIVLGRPKLADRLHERAAFVARALDVPLARAAVQSVPVGSAELAVDAARTLRERGVAVGCFRPPSVPDGISRLRLTARANMELQELSEAVNRVREILRALEPSTPGVGAGLGRIAPSRLVPAPGSGADGGTPSVQEVTA</sequence>
<evidence type="ECO:0000256" key="10">
    <source>
        <dbReference type="ARBA" id="ARBA00033381"/>
    </source>
</evidence>
<keyword evidence="8 12" id="KW-0663">Pyridoxal phosphate</keyword>
<evidence type="ECO:0000313" key="16">
    <source>
        <dbReference type="Proteomes" id="UP000192929"/>
    </source>
</evidence>
<evidence type="ECO:0000256" key="8">
    <source>
        <dbReference type="ARBA" id="ARBA00022898"/>
    </source>
</evidence>
<keyword evidence="7" id="KW-0093">Biotin biosynthesis</keyword>
<gene>
    <name evidence="15" type="ORF">SAMN06296028_11635</name>
</gene>
<dbReference type="InterPro" id="IPR015421">
    <property type="entry name" value="PyrdxlP-dep_Trfase_major"/>
</dbReference>
<dbReference type="GO" id="GO:0008710">
    <property type="term" value="F:8-amino-7-oxononanoate synthase activity"/>
    <property type="evidence" value="ECO:0007669"/>
    <property type="project" value="UniProtKB-EC"/>
</dbReference>
<dbReference type="GO" id="GO:0030170">
    <property type="term" value="F:pyridoxal phosphate binding"/>
    <property type="evidence" value="ECO:0007669"/>
    <property type="project" value="InterPro"/>
</dbReference>
<evidence type="ECO:0000313" key="15">
    <source>
        <dbReference type="EMBL" id="SMF22712.1"/>
    </source>
</evidence>
<keyword evidence="6" id="KW-0808">Transferase</keyword>
<comment type="pathway">
    <text evidence="2">Cofactor biosynthesis; biotin biosynthesis.</text>
</comment>
<comment type="cofactor">
    <cofactor evidence="1 12">
        <name>pyridoxal 5'-phosphate</name>
        <dbReference type="ChEBI" id="CHEBI:597326"/>
    </cofactor>
</comment>
<dbReference type="InterPro" id="IPR015422">
    <property type="entry name" value="PyrdxlP-dep_Trfase_small"/>
</dbReference>